<accession>A0A915AK52</accession>
<reference evidence="2" key="1">
    <citation type="submission" date="2022-11" db="UniProtKB">
        <authorList>
            <consortium name="WormBaseParasite"/>
        </authorList>
    </citation>
    <scope>IDENTIFICATION</scope>
</reference>
<proteinExistence type="predicted"/>
<dbReference type="AlphaFoldDB" id="A0A915AK52"/>
<name>A0A915AK52_PARUN</name>
<evidence type="ECO:0000313" key="2">
    <source>
        <dbReference type="WBParaSite" id="PgR009X_g251_t01"/>
    </source>
</evidence>
<dbReference type="WBParaSite" id="PgR009X_g251_t01">
    <property type="protein sequence ID" value="PgR009X_g251_t01"/>
    <property type="gene ID" value="PgR009X_g251"/>
</dbReference>
<evidence type="ECO:0000313" key="1">
    <source>
        <dbReference type="Proteomes" id="UP000887569"/>
    </source>
</evidence>
<dbReference type="Proteomes" id="UP000887569">
    <property type="component" value="Unplaced"/>
</dbReference>
<protein>
    <submittedName>
        <fullName evidence="2">Uncharacterized protein</fullName>
    </submittedName>
</protein>
<organism evidence="1 2">
    <name type="scientific">Parascaris univalens</name>
    <name type="common">Nematode worm</name>
    <dbReference type="NCBI Taxonomy" id="6257"/>
    <lineage>
        <taxon>Eukaryota</taxon>
        <taxon>Metazoa</taxon>
        <taxon>Ecdysozoa</taxon>
        <taxon>Nematoda</taxon>
        <taxon>Chromadorea</taxon>
        <taxon>Rhabditida</taxon>
        <taxon>Spirurina</taxon>
        <taxon>Ascaridomorpha</taxon>
        <taxon>Ascaridoidea</taxon>
        <taxon>Ascarididae</taxon>
        <taxon>Parascaris</taxon>
    </lineage>
</organism>
<keyword evidence="1" id="KW-1185">Reference proteome</keyword>
<sequence length="223" mass="25982">VDEREGSRCSSRERPQRANLAKAICKNDEESVQFVKADSEFWKRDEEEFKKGTILERNDWRFNRTHQLKEYSWEPSIVDSTPPIPSVDGNRLIKLCENVNGTTERNDAHLEVNNSMKNSQRCEERAQQSSVEERRIVVADFHRQLPSPTSMHSKIVSPTLRSTEIHSTSDRCLQYRNDAFIVLSLRSKCFCNSRIYEFINSEKHLASIFHAFILKSHLDPPEN</sequence>